<reference evidence="1 2" key="1">
    <citation type="journal article" date="2014" name="Nature">
        <title>The genome of the recently domesticated crop plant sugar beet (Beta vulgaris).</title>
        <authorList>
            <person name="Dohm J.C."/>
            <person name="Minoche A.E."/>
            <person name="Holtgrawe D."/>
            <person name="Capella-Gutierrez S."/>
            <person name="Zakrzewski F."/>
            <person name="Tafer H."/>
            <person name="Rupp O."/>
            <person name="Sorensen T.R."/>
            <person name="Stracke R."/>
            <person name="Reinhardt R."/>
            <person name="Goesmann A."/>
            <person name="Kraft T."/>
            <person name="Schulz B."/>
            <person name="Stadler P.F."/>
            <person name="Schmidt T."/>
            <person name="Gabaldon T."/>
            <person name="Lehrach H."/>
            <person name="Weisshaar B."/>
            <person name="Himmelbauer H."/>
        </authorList>
    </citation>
    <scope>NUCLEOTIDE SEQUENCE [LARGE SCALE GENOMIC DNA]</scope>
    <source>
        <tissue evidence="1">Taproot</tissue>
    </source>
</reference>
<accession>A0A0J8B3R0</accession>
<protein>
    <submittedName>
        <fullName evidence="1">Uncharacterized protein</fullName>
    </submittedName>
</protein>
<dbReference type="Proteomes" id="UP000035740">
    <property type="component" value="Unassembled WGS sequence"/>
</dbReference>
<name>A0A0J8B3R0_BETVV</name>
<keyword evidence="2" id="KW-1185">Reference proteome</keyword>
<organism evidence="1 2">
    <name type="scientific">Beta vulgaris subsp. vulgaris</name>
    <name type="common">Beet</name>
    <dbReference type="NCBI Taxonomy" id="3555"/>
    <lineage>
        <taxon>Eukaryota</taxon>
        <taxon>Viridiplantae</taxon>
        <taxon>Streptophyta</taxon>
        <taxon>Embryophyta</taxon>
        <taxon>Tracheophyta</taxon>
        <taxon>Spermatophyta</taxon>
        <taxon>Magnoliopsida</taxon>
        <taxon>eudicotyledons</taxon>
        <taxon>Gunneridae</taxon>
        <taxon>Pentapetalae</taxon>
        <taxon>Caryophyllales</taxon>
        <taxon>Chenopodiaceae</taxon>
        <taxon>Betoideae</taxon>
        <taxon>Beta</taxon>
    </lineage>
</organism>
<dbReference type="EMBL" id="KQ092998">
    <property type="protein sequence ID" value="KMS94488.1"/>
    <property type="molecule type" value="Genomic_DNA"/>
</dbReference>
<evidence type="ECO:0000313" key="2">
    <source>
        <dbReference type="Proteomes" id="UP000035740"/>
    </source>
</evidence>
<gene>
    <name evidence="1" type="ORF">BVRB_020910</name>
</gene>
<dbReference type="AlphaFoldDB" id="A0A0J8B3R0"/>
<proteinExistence type="predicted"/>
<evidence type="ECO:0000313" key="1">
    <source>
        <dbReference type="EMBL" id="KMS94488.1"/>
    </source>
</evidence>
<dbReference type="Gramene" id="KMS94488">
    <property type="protein sequence ID" value="KMS94488"/>
    <property type="gene ID" value="BVRB_020910"/>
</dbReference>
<sequence length="61" mass="6783">MANVASIWAPFASDKYRQASPNLRSPAFVQVCSGFKWHRHSKLSFGPGIMARNAFRTPNSS</sequence>